<feature type="transmembrane region" description="Helical" evidence="13">
    <location>
        <begin position="129"/>
        <end position="154"/>
    </location>
</feature>
<feature type="transmembrane region" description="Helical" evidence="13">
    <location>
        <begin position="12"/>
        <end position="34"/>
    </location>
</feature>
<accession>A0AAV1H379</accession>
<evidence type="ECO:0000256" key="1">
    <source>
        <dbReference type="ARBA" id="ARBA00004141"/>
    </source>
</evidence>
<dbReference type="GO" id="GO:0016020">
    <property type="term" value="C:membrane"/>
    <property type="evidence" value="ECO:0007669"/>
    <property type="project" value="UniProtKB-SubCell"/>
</dbReference>
<keyword evidence="9 12" id="KW-0675">Receptor</keyword>
<comment type="subcellular location">
    <subcellularLocation>
        <location evidence="1 12">Membrane</location>
        <topology evidence="1 12">Multi-pass membrane protein</topology>
    </subcellularLocation>
</comment>
<keyword evidence="7 12" id="KW-0297">G-protein coupled receptor</keyword>
<keyword evidence="15" id="KW-1185">Reference proteome</keyword>
<evidence type="ECO:0000256" key="10">
    <source>
        <dbReference type="ARBA" id="ARBA00023224"/>
    </source>
</evidence>
<proteinExistence type="inferred from homology"/>
<evidence type="ECO:0000256" key="4">
    <source>
        <dbReference type="ARBA" id="ARBA00022606"/>
    </source>
</evidence>
<evidence type="ECO:0000256" key="12">
    <source>
        <dbReference type="RuleBase" id="RU004424"/>
    </source>
</evidence>
<keyword evidence="3 12" id="KW-0919">Taste</keyword>
<feature type="transmembrane region" description="Helical" evidence="13">
    <location>
        <begin position="80"/>
        <end position="108"/>
    </location>
</feature>
<dbReference type="PANTHER" id="PTHR11394:SF137">
    <property type="entry name" value="C-X-C CHEMOKINE RECEPTOR TYPE 3 ISOFORM X1-RELATED"/>
    <property type="match status" value="1"/>
</dbReference>
<feature type="transmembrane region" description="Helical" evidence="13">
    <location>
        <begin position="186"/>
        <end position="208"/>
    </location>
</feature>
<evidence type="ECO:0000256" key="13">
    <source>
        <dbReference type="SAM" id="Phobius"/>
    </source>
</evidence>
<keyword evidence="4 12" id="KW-0716">Sensory transduction</keyword>
<keyword evidence="6 13" id="KW-1133">Transmembrane helix</keyword>
<keyword evidence="10 12" id="KW-0807">Transducer</keyword>
<feature type="transmembrane region" description="Helical" evidence="13">
    <location>
        <begin position="267"/>
        <end position="293"/>
    </location>
</feature>
<evidence type="ECO:0000256" key="6">
    <source>
        <dbReference type="ARBA" id="ARBA00022989"/>
    </source>
</evidence>
<evidence type="ECO:0000256" key="8">
    <source>
        <dbReference type="ARBA" id="ARBA00023136"/>
    </source>
</evidence>
<feature type="transmembrane region" description="Helical" evidence="13">
    <location>
        <begin position="55"/>
        <end position="74"/>
    </location>
</feature>
<dbReference type="GO" id="GO:0004930">
    <property type="term" value="F:G protein-coupled receptor activity"/>
    <property type="evidence" value="ECO:0007669"/>
    <property type="project" value="UniProtKB-KW"/>
</dbReference>
<comment type="similarity">
    <text evidence="2 11">Belongs to the G-protein coupled receptor T2R family.</text>
</comment>
<dbReference type="InterPro" id="IPR007960">
    <property type="entry name" value="TAS2R"/>
</dbReference>
<dbReference type="PANTHER" id="PTHR11394">
    <property type="entry name" value="TASTE RECEPTOR TYPE 2"/>
    <property type="match status" value="1"/>
</dbReference>
<reference evidence="14" key="1">
    <citation type="submission" date="2023-08" db="EMBL/GenBank/DDBJ databases">
        <authorList>
            <person name="Alioto T."/>
            <person name="Alioto T."/>
            <person name="Gomez Garrido J."/>
        </authorList>
    </citation>
    <scope>NUCLEOTIDE SEQUENCE</scope>
</reference>
<evidence type="ECO:0000313" key="15">
    <source>
        <dbReference type="Proteomes" id="UP001178508"/>
    </source>
</evidence>
<dbReference type="AlphaFoldDB" id="A0AAV1H379"/>
<feature type="transmembrane region" description="Helical" evidence="13">
    <location>
        <begin position="229"/>
        <end position="247"/>
    </location>
</feature>
<evidence type="ECO:0000256" key="7">
    <source>
        <dbReference type="ARBA" id="ARBA00023040"/>
    </source>
</evidence>
<evidence type="ECO:0000313" key="14">
    <source>
        <dbReference type="EMBL" id="CAJ1079874.1"/>
    </source>
</evidence>
<dbReference type="GO" id="GO:0033038">
    <property type="term" value="F:bitter taste receptor activity"/>
    <property type="evidence" value="ECO:0007669"/>
    <property type="project" value="InterPro"/>
</dbReference>
<keyword evidence="5 12" id="KW-0812">Transmembrane</keyword>
<organism evidence="14 15">
    <name type="scientific">Xyrichtys novacula</name>
    <name type="common">Pearly razorfish</name>
    <name type="synonym">Hemipteronotus novacula</name>
    <dbReference type="NCBI Taxonomy" id="13765"/>
    <lineage>
        <taxon>Eukaryota</taxon>
        <taxon>Metazoa</taxon>
        <taxon>Chordata</taxon>
        <taxon>Craniata</taxon>
        <taxon>Vertebrata</taxon>
        <taxon>Euteleostomi</taxon>
        <taxon>Actinopterygii</taxon>
        <taxon>Neopterygii</taxon>
        <taxon>Teleostei</taxon>
        <taxon>Neoteleostei</taxon>
        <taxon>Acanthomorphata</taxon>
        <taxon>Eupercaria</taxon>
        <taxon>Labriformes</taxon>
        <taxon>Labridae</taxon>
        <taxon>Xyrichtys</taxon>
    </lineage>
</organism>
<dbReference type="EMBL" id="OY660881">
    <property type="protein sequence ID" value="CAJ1079874.1"/>
    <property type="molecule type" value="Genomic_DNA"/>
</dbReference>
<name>A0AAV1H379_XYRNO</name>
<evidence type="ECO:0000256" key="9">
    <source>
        <dbReference type="ARBA" id="ARBA00023170"/>
    </source>
</evidence>
<evidence type="ECO:0000256" key="5">
    <source>
        <dbReference type="ARBA" id="ARBA00022692"/>
    </source>
</evidence>
<gene>
    <name evidence="14" type="ORF">XNOV1_A015195</name>
</gene>
<dbReference type="Pfam" id="PF05296">
    <property type="entry name" value="TAS2R"/>
    <property type="match status" value="1"/>
</dbReference>
<sequence length="307" mass="35258">MAYRFIDLDQEAFILINGPLICLNLTTNIFYAYCLIFPPRNGPKPKQPLKILLEILVWSSITFCVSLSILHRLFSDGQYFVLFMVWYIVLSFVHNSMVCSVWLNFFYYIQIVPSQRAVLIWIKRNIRSVIYMTLLFGCALFLFSAAGSIAHLILLTPTLVTSINDTKAEFFNFELDMASKVYFCMIKAYILMCMCIMMISSFSTVIYLHRHIRSMAKGSSSFSTPKIQSQMRVTITGICQGVLYVLFDTFNLLESFTNKFSPHYGIGVWLSFTVTSLYISGTTVNLGIGQAAFRQRVVNIWKKFRAL</sequence>
<evidence type="ECO:0000256" key="2">
    <source>
        <dbReference type="ARBA" id="ARBA00007376"/>
    </source>
</evidence>
<evidence type="ECO:0000256" key="11">
    <source>
        <dbReference type="RuleBase" id="RU004423"/>
    </source>
</evidence>
<keyword evidence="8 12" id="KW-0472">Membrane</keyword>
<evidence type="ECO:0000256" key="3">
    <source>
        <dbReference type="ARBA" id="ARBA00022480"/>
    </source>
</evidence>
<dbReference type="Proteomes" id="UP001178508">
    <property type="component" value="Chromosome 18"/>
</dbReference>
<protein>
    <recommendedName>
        <fullName evidence="12">Taste receptor type 2</fullName>
    </recommendedName>
</protein>